<comment type="caution">
    <text evidence="1">The sequence shown here is derived from an EMBL/GenBank/DDBJ whole genome shotgun (WGS) entry which is preliminary data.</text>
</comment>
<organism evidence="1 2">
    <name type="scientific">Streptacidiphilus monticola</name>
    <dbReference type="NCBI Taxonomy" id="2161674"/>
    <lineage>
        <taxon>Bacteria</taxon>
        <taxon>Bacillati</taxon>
        <taxon>Actinomycetota</taxon>
        <taxon>Actinomycetes</taxon>
        <taxon>Kitasatosporales</taxon>
        <taxon>Streptomycetaceae</taxon>
        <taxon>Streptacidiphilus</taxon>
    </lineage>
</organism>
<keyword evidence="2" id="KW-1185">Reference proteome</keyword>
<proteinExistence type="predicted"/>
<sequence length="207" mass="21138">MASTRTRPVLAAATAALAGVADAVGLWWKPWQSADLPGSACWGLLTAADLKPLAGADGKASTSTLHTATSGLERGGTAGQCLVWWNRDRTLLNVSTRAVPKSSVGGASPVAPVTLGPGIVLYPERDAVEVYFRCDGTTVPGASYAEVGVDHGPYPLIGNGDAPEKVRQAYAAVALKVSRAVARQLPCGNPLAFPDAAPALPPLTGGE</sequence>
<dbReference type="Proteomes" id="UP001596174">
    <property type="component" value="Unassembled WGS sequence"/>
</dbReference>
<evidence type="ECO:0000313" key="1">
    <source>
        <dbReference type="EMBL" id="MFC5907241.1"/>
    </source>
</evidence>
<evidence type="ECO:0000313" key="2">
    <source>
        <dbReference type="Proteomes" id="UP001596174"/>
    </source>
</evidence>
<gene>
    <name evidence="1" type="ORF">ACFP3V_08420</name>
</gene>
<name>A0ABW1G078_9ACTN</name>
<reference evidence="2" key="1">
    <citation type="journal article" date="2019" name="Int. J. Syst. Evol. Microbiol.">
        <title>The Global Catalogue of Microorganisms (GCM) 10K type strain sequencing project: providing services to taxonomists for standard genome sequencing and annotation.</title>
        <authorList>
            <consortium name="The Broad Institute Genomics Platform"/>
            <consortium name="The Broad Institute Genome Sequencing Center for Infectious Disease"/>
            <person name="Wu L."/>
            <person name="Ma J."/>
        </authorList>
    </citation>
    <scope>NUCLEOTIDE SEQUENCE [LARGE SCALE GENOMIC DNA]</scope>
    <source>
        <strain evidence="2">JCM 4816</strain>
    </source>
</reference>
<dbReference type="RefSeq" id="WP_380581462.1">
    <property type="nucleotide sequence ID" value="NZ_JBHSQJ010000031.1"/>
</dbReference>
<dbReference type="EMBL" id="JBHSQJ010000031">
    <property type="protein sequence ID" value="MFC5907241.1"/>
    <property type="molecule type" value="Genomic_DNA"/>
</dbReference>
<protein>
    <submittedName>
        <fullName evidence="1">Uncharacterized protein</fullName>
    </submittedName>
</protein>
<accession>A0ABW1G078</accession>